<dbReference type="Proteomes" id="UP000178529">
    <property type="component" value="Unassembled WGS sequence"/>
</dbReference>
<dbReference type="EMBL" id="MHTY01000024">
    <property type="protein sequence ID" value="OHA68514.1"/>
    <property type="molecule type" value="Genomic_DNA"/>
</dbReference>
<reference evidence="2 3" key="1">
    <citation type="journal article" date="2016" name="Nat. Commun.">
        <title>Thousands of microbial genomes shed light on interconnected biogeochemical processes in an aquifer system.</title>
        <authorList>
            <person name="Anantharaman K."/>
            <person name="Brown C.T."/>
            <person name="Hug L.A."/>
            <person name="Sharon I."/>
            <person name="Castelle C.J."/>
            <person name="Probst A.J."/>
            <person name="Thomas B.C."/>
            <person name="Singh A."/>
            <person name="Wilkins M.J."/>
            <person name="Karaoz U."/>
            <person name="Brodie E.L."/>
            <person name="Williams K.H."/>
            <person name="Hubbard S.S."/>
            <person name="Banfield J.F."/>
        </authorList>
    </citation>
    <scope>NUCLEOTIDE SEQUENCE [LARGE SCALE GENOMIC DNA]</scope>
</reference>
<dbReference type="SUPFAM" id="SSF53383">
    <property type="entry name" value="PLP-dependent transferases"/>
    <property type="match status" value="1"/>
</dbReference>
<dbReference type="GO" id="GO:0008483">
    <property type="term" value="F:transaminase activity"/>
    <property type="evidence" value="ECO:0007669"/>
    <property type="project" value="TreeGrafter"/>
</dbReference>
<dbReference type="PANTHER" id="PTHR30244">
    <property type="entry name" value="TRANSAMINASE"/>
    <property type="match status" value="1"/>
</dbReference>
<dbReference type="InterPro" id="IPR015424">
    <property type="entry name" value="PyrdxlP-dep_Trfase"/>
</dbReference>
<organism evidence="2 3">
    <name type="scientific">Candidatus Wildermuthbacteria bacterium RIFCSPHIGHO2_02_FULL_48_16</name>
    <dbReference type="NCBI Taxonomy" id="1802453"/>
    <lineage>
        <taxon>Bacteria</taxon>
        <taxon>Candidatus Wildermuthiibacteriota</taxon>
    </lineage>
</organism>
<proteinExistence type="inferred from homology"/>
<evidence type="ECO:0000256" key="1">
    <source>
        <dbReference type="RuleBase" id="RU004508"/>
    </source>
</evidence>
<dbReference type="InterPro" id="IPR000653">
    <property type="entry name" value="DegT/StrS_aminotransferase"/>
</dbReference>
<protein>
    <recommendedName>
        <fullName evidence="4">DegT/DnrJ/EryC1/StrS aminotransferase</fullName>
    </recommendedName>
</protein>
<dbReference type="PANTHER" id="PTHR30244:SF34">
    <property type="entry name" value="DTDP-4-AMINO-4,6-DIDEOXYGALACTOSE TRANSAMINASE"/>
    <property type="match status" value="1"/>
</dbReference>
<dbReference type="GO" id="GO:0030170">
    <property type="term" value="F:pyridoxal phosphate binding"/>
    <property type="evidence" value="ECO:0007669"/>
    <property type="project" value="TreeGrafter"/>
</dbReference>
<dbReference type="GO" id="GO:0000271">
    <property type="term" value="P:polysaccharide biosynthetic process"/>
    <property type="evidence" value="ECO:0007669"/>
    <property type="project" value="TreeGrafter"/>
</dbReference>
<dbReference type="Gene3D" id="3.40.640.10">
    <property type="entry name" value="Type I PLP-dependent aspartate aminotransferase-like (Major domain)"/>
    <property type="match status" value="1"/>
</dbReference>
<accession>A0A1G2R6P3</accession>
<gene>
    <name evidence="2" type="ORF">A3J68_00390</name>
</gene>
<dbReference type="InterPro" id="IPR015421">
    <property type="entry name" value="PyrdxlP-dep_Trfase_major"/>
</dbReference>
<dbReference type="Pfam" id="PF01041">
    <property type="entry name" value="DegT_DnrJ_EryC1"/>
    <property type="match status" value="1"/>
</dbReference>
<dbReference type="AlphaFoldDB" id="A0A1G2R6P3"/>
<keyword evidence="1" id="KW-0663">Pyridoxal phosphate</keyword>
<evidence type="ECO:0008006" key="4">
    <source>
        <dbReference type="Google" id="ProtNLM"/>
    </source>
</evidence>
<comment type="similarity">
    <text evidence="1">Belongs to the DegT/DnrJ/EryC1 family.</text>
</comment>
<sequence length="338" mass="38651">MKKVIDAYPYDQKPASHRGNKAENVEKYLNEFFGRFSVVQSSARVGIYQALKFFKVSRQDTVLVPDFLCRAILTIINVAGFPVKTADENTKAVLVFHQWGYPQRMDEVMAEAKRRGLVVIEDCAHSFGSRYKGKLIGTFGDAAVFSFAKCFPTHNGGVLVSGNKQMIEFARSQILATRGLRDTLFQLVAFKVLKWCFTKGRWPFWLDALYFTSILFPRTGFSALKFLPPDMNSFKQELEKRKSTYRFLVSRIKTEYLLADQDPAIDVYPLYVPVFLAQDKLLQARDELLKVGVQAEILHFDLKRNVFSPQYQKCLALPCHQQIQEEKVAAVCDIINKA</sequence>
<evidence type="ECO:0000313" key="3">
    <source>
        <dbReference type="Proteomes" id="UP000178529"/>
    </source>
</evidence>
<name>A0A1G2R6P3_9BACT</name>
<comment type="caution">
    <text evidence="2">The sequence shown here is derived from an EMBL/GenBank/DDBJ whole genome shotgun (WGS) entry which is preliminary data.</text>
</comment>
<evidence type="ECO:0000313" key="2">
    <source>
        <dbReference type="EMBL" id="OHA68514.1"/>
    </source>
</evidence>